<evidence type="ECO:0000313" key="1">
    <source>
        <dbReference type="EMBL" id="HEC73603.1"/>
    </source>
</evidence>
<dbReference type="EMBL" id="DRHY01000091">
    <property type="protein sequence ID" value="HEC73603.1"/>
    <property type="molecule type" value="Genomic_DNA"/>
</dbReference>
<name>A0A7C1ZPB5_9GAMM</name>
<proteinExistence type="predicted"/>
<comment type="caution">
    <text evidence="1">The sequence shown here is derived from an EMBL/GenBank/DDBJ whole genome shotgun (WGS) entry which is preliminary data.</text>
</comment>
<protein>
    <submittedName>
        <fullName evidence="1">Uncharacterized protein</fullName>
    </submittedName>
</protein>
<dbReference type="Proteomes" id="UP000886384">
    <property type="component" value="Unassembled WGS sequence"/>
</dbReference>
<gene>
    <name evidence="1" type="ORF">ENI26_04425</name>
</gene>
<dbReference type="AlphaFoldDB" id="A0A7C1ZPB5"/>
<sequence>QSIQKPTDIIRLSLDERYKEDRVLAFIIGLRRMIMASYDENTEFFYLTTINQQKLYNSARNIEIAAWLLANKKDKHEHLLLLSDSLVGEKRNLSYQRLFGKMIATQDNLAKVISQKTGRIIRTVIVRAASLMFLPV</sequence>
<feature type="non-terminal residue" evidence="1">
    <location>
        <position position="1"/>
    </location>
</feature>
<accession>A0A7C1ZPB5</accession>
<reference evidence="1" key="1">
    <citation type="journal article" date="2020" name="mSystems">
        <title>Genome- and Community-Level Interaction Insights into Carbon Utilization and Element Cycling Functions of Hydrothermarchaeota in Hydrothermal Sediment.</title>
        <authorList>
            <person name="Zhou Z."/>
            <person name="Liu Y."/>
            <person name="Xu W."/>
            <person name="Pan J."/>
            <person name="Luo Z.H."/>
            <person name="Li M."/>
        </authorList>
    </citation>
    <scope>NUCLEOTIDE SEQUENCE [LARGE SCALE GENOMIC DNA]</scope>
    <source>
        <strain evidence="1">HyVt-380</strain>
    </source>
</reference>
<organism evidence="1">
    <name type="scientific">Methylophaga aminisulfidivorans</name>
    <dbReference type="NCBI Taxonomy" id="230105"/>
    <lineage>
        <taxon>Bacteria</taxon>
        <taxon>Pseudomonadati</taxon>
        <taxon>Pseudomonadota</taxon>
        <taxon>Gammaproteobacteria</taxon>
        <taxon>Thiotrichales</taxon>
        <taxon>Piscirickettsiaceae</taxon>
        <taxon>Methylophaga</taxon>
    </lineage>
</organism>